<evidence type="ECO:0000313" key="2">
    <source>
        <dbReference type="Proteomes" id="UP001163321"/>
    </source>
</evidence>
<protein>
    <submittedName>
        <fullName evidence="1">Uncharacterized protein</fullName>
    </submittedName>
</protein>
<accession>A0ACC0WGB8</accession>
<evidence type="ECO:0000313" key="1">
    <source>
        <dbReference type="EMBL" id="KAI9917104.1"/>
    </source>
</evidence>
<reference evidence="1 2" key="1">
    <citation type="journal article" date="2022" name="bioRxiv">
        <title>The genome of the oomycete Peronosclerospora sorghi, a cosmopolitan pathogen of maize and sorghum, is inflated with dispersed pseudogenes.</title>
        <authorList>
            <person name="Fletcher K."/>
            <person name="Martin F."/>
            <person name="Isakeit T."/>
            <person name="Cavanaugh K."/>
            <person name="Magill C."/>
            <person name="Michelmore R."/>
        </authorList>
    </citation>
    <scope>NUCLEOTIDE SEQUENCE [LARGE SCALE GENOMIC DNA]</scope>
    <source>
        <strain evidence="1">P6</strain>
    </source>
</reference>
<keyword evidence="2" id="KW-1185">Reference proteome</keyword>
<dbReference type="Proteomes" id="UP001163321">
    <property type="component" value="Chromosome 2"/>
</dbReference>
<sequence>MQIAIMAFTGYVFRSIADVAQVAEVAGKGPTFRWCQRHARRLHCMVTCGYVEKDGNLFYNSMLVVSPIGKLECNPRKTFLYETDETWATAGEGFYTWYCPWLDKTISFGICMDINPDDVKTPVSAFGLHVAENKSDLVIFACAWTDFEELNLKPYPTLSYWTQRLSPITNALAKSDYGKQNCHFLCSNRIGTEDGTFFVGASCVISLKEPAVIAHAGCRTEELLRVEIADVDIGTDE</sequence>
<dbReference type="EMBL" id="CM047581">
    <property type="protein sequence ID" value="KAI9917104.1"/>
    <property type="molecule type" value="Genomic_DNA"/>
</dbReference>
<proteinExistence type="predicted"/>
<comment type="caution">
    <text evidence="1">The sequence shown here is derived from an EMBL/GenBank/DDBJ whole genome shotgun (WGS) entry which is preliminary data.</text>
</comment>
<name>A0ACC0WGB8_9STRA</name>
<organism evidence="1 2">
    <name type="scientific">Peronosclerospora sorghi</name>
    <dbReference type="NCBI Taxonomy" id="230839"/>
    <lineage>
        <taxon>Eukaryota</taxon>
        <taxon>Sar</taxon>
        <taxon>Stramenopiles</taxon>
        <taxon>Oomycota</taxon>
        <taxon>Peronosporomycetes</taxon>
        <taxon>Peronosporales</taxon>
        <taxon>Peronosporaceae</taxon>
        <taxon>Peronosclerospora</taxon>
    </lineage>
</organism>
<gene>
    <name evidence="1" type="ORF">PsorP6_017221</name>
</gene>